<name>A0A1H0C7C1_9HYPH</name>
<gene>
    <name evidence="2" type="ORF">SAMN05216360_10951</name>
</gene>
<dbReference type="GO" id="GO:0003677">
    <property type="term" value="F:DNA binding"/>
    <property type="evidence" value="ECO:0007669"/>
    <property type="project" value="InterPro"/>
</dbReference>
<sequence>MGSVNVNKSEDALQQTMHTLAVRLVKAYLSNNSIPPASVPPLLAGTHATLLALMKPPAADSTPVPLPSPSEIRRSVQPDRIVSFIDGRSLKTLKRHLAAHGLTPDQYRRRYGLPPDYPMTAPAYATQRSQIAKGVRLERESS</sequence>
<protein>
    <submittedName>
        <fullName evidence="2">Predicted transcriptional regulator</fullName>
    </submittedName>
</protein>
<accession>A0A1H0C7C1</accession>
<comment type="similarity">
    <text evidence="1">Belongs to the ros/MucR family.</text>
</comment>
<keyword evidence="3" id="KW-1185">Reference proteome</keyword>
<organism evidence="2 3">
    <name type="scientific">Methylobacterium phyllostachyos</name>
    <dbReference type="NCBI Taxonomy" id="582672"/>
    <lineage>
        <taxon>Bacteria</taxon>
        <taxon>Pseudomonadati</taxon>
        <taxon>Pseudomonadota</taxon>
        <taxon>Alphaproteobacteria</taxon>
        <taxon>Hyphomicrobiales</taxon>
        <taxon>Methylobacteriaceae</taxon>
        <taxon>Methylobacterium</taxon>
    </lineage>
</organism>
<evidence type="ECO:0000256" key="1">
    <source>
        <dbReference type="ARBA" id="ARBA00007031"/>
    </source>
</evidence>
<dbReference type="InterPro" id="IPR008807">
    <property type="entry name" value="ROS_MUCR"/>
</dbReference>
<dbReference type="Pfam" id="PF05443">
    <property type="entry name" value="ROS_MUCR"/>
    <property type="match status" value="1"/>
</dbReference>
<dbReference type="Gene3D" id="1.10.10.1550">
    <property type="entry name" value="ROS/MUCR transcriptional regulator protein"/>
    <property type="match status" value="1"/>
</dbReference>
<evidence type="ECO:0000313" key="2">
    <source>
        <dbReference type="EMBL" id="SDN53788.1"/>
    </source>
</evidence>
<evidence type="ECO:0000313" key="3">
    <source>
        <dbReference type="Proteomes" id="UP000198704"/>
    </source>
</evidence>
<dbReference type="InterPro" id="IPR041920">
    <property type="entry name" value="ROS/MUCR_sf"/>
</dbReference>
<reference evidence="3" key="1">
    <citation type="submission" date="2016-10" db="EMBL/GenBank/DDBJ databases">
        <authorList>
            <person name="Varghese N."/>
            <person name="Submissions S."/>
        </authorList>
    </citation>
    <scope>NUCLEOTIDE SEQUENCE [LARGE SCALE GENOMIC DNA]</scope>
    <source>
        <strain evidence="3">BL47</strain>
    </source>
</reference>
<dbReference type="STRING" id="582672.SAMN05216360_10951"/>
<dbReference type="AlphaFoldDB" id="A0A1H0C7C1"/>
<dbReference type="GO" id="GO:0008270">
    <property type="term" value="F:zinc ion binding"/>
    <property type="evidence" value="ECO:0007669"/>
    <property type="project" value="InterPro"/>
</dbReference>
<dbReference type="Proteomes" id="UP000198704">
    <property type="component" value="Unassembled WGS sequence"/>
</dbReference>
<proteinExistence type="inferred from homology"/>
<dbReference type="GO" id="GO:0006355">
    <property type="term" value="P:regulation of DNA-templated transcription"/>
    <property type="evidence" value="ECO:0007669"/>
    <property type="project" value="InterPro"/>
</dbReference>
<dbReference type="EMBL" id="FNHS01000009">
    <property type="protein sequence ID" value="SDN53788.1"/>
    <property type="molecule type" value="Genomic_DNA"/>
</dbReference>